<accession>A0ABN7IYM5</accession>
<dbReference type="Gene3D" id="1.20.1280.140">
    <property type="match status" value="1"/>
</dbReference>
<sequence length="174" mass="17620">MQFSSSNLVALLSLATVAMADYASLASNIRAIDTAVVSLNNQLWSSSVATYSGALNVDSSAKALADKLDAAASDARDEAVFSTSNANLMIASVKALYPKVNNATTRVSALEPTFDRMGVAGIAKSDVGKLATGTKAFAQALVNVTPTSAKATATSLAANFNAAMASAVAAYASD</sequence>
<dbReference type="PANTHER" id="PTHR38123:SF1">
    <property type="entry name" value="HYDROPHOBIC SURFACE BINDING PROTEIN"/>
    <property type="match status" value="1"/>
</dbReference>
<evidence type="ECO:0000313" key="2">
    <source>
        <dbReference type="EMBL" id="CAD6932811.1"/>
    </source>
</evidence>
<name>A0ABN7IYM5_9BASI</name>
<feature type="signal peptide" evidence="1">
    <location>
        <begin position="1"/>
        <end position="20"/>
    </location>
</feature>
<dbReference type="PANTHER" id="PTHR38123">
    <property type="entry name" value="CELL WALL SERINE-THREONINE-RICH GALACTOMANNOPROTEIN MP1 (AFU_ORTHOLOGUE AFUA_4G03240)"/>
    <property type="match status" value="1"/>
</dbReference>
<protein>
    <recommendedName>
        <fullName evidence="4">Hydrophobic surface binding protein</fullName>
    </recommendedName>
</protein>
<dbReference type="Proteomes" id="UP000836402">
    <property type="component" value="Unassembled WGS sequence"/>
</dbReference>
<comment type="caution">
    <text evidence="2">The sequence shown here is derived from an EMBL/GenBank/DDBJ whole genome shotgun (WGS) entry which is preliminary data.</text>
</comment>
<keyword evidence="3" id="KW-1185">Reference proteome</keyword>
<proteinExistence type="predicted"/>
<dbReference type="Pfam" id="PF12296">
    <property type="entry name" value="HsbA"/>
    <property type="match status" value="1"/>
</dbReference>
<reference evidence="2" key="1">
    <citation type="submission" date="2020-10" db="EMBL/GenBank/DDBJ databases">
        <authorList>
            <person name="Sedaghatjoo S."/>
        </authorList>
    </citation>
    <scope>NUCLEOTIDE SEQUENCE</scope>
    <source>
        <strain evidence="2">AZH3</strain>
    </source>
</reference>
<evidence type="ECO:0000313" key="3">
    <source>
        <dbReference type="Proteomes" id="UP000836402"/>
    </source>
</evidence>
<organism evidence="2 3">
    <name type="scientific">Tilletia caries</name>
    <name type="common">wheat bunt fungus</name>
    <dbReference type="NCBI Taxonomy" id="13290"/>
    <lineage>
        <taxon>Eukaryota</taxon>
        <taxon>Fungi</taxon>
        <taxon>Dikarya</taxon>
        <taxon>Basidiomycota</taxon>
        <taxon>Ustilaginomycotina</taxon>
        <taxon>Exobasidiomycetes</taxon>
        <taxon>Tilletiales</taxon>
        <taxon>Tilletiaceae</taxon>
        <taxon>Tilletia</taxon>
    </lineage>
</organism>
<evidence type="ECO:0000256" key="1">
    <source>
        <dbReference type="SAM" id="SignalP"/>
    </source>
</evidence>
<feature type="chain" id="PRO_5047200004" description="Hydrophobic surface binding protein" evidence="1">
    <location>
        <begin position="21"/>
        <end position="174"/>
    </location>
</feature>
<gene>
    <name evidence="2" type="ORF">JKIAZH3_G8086</name>
</gene>
<keyword evidence="1" id="KW-0732">Signal</keyword>
<dbReference type="InterPro" id="IPR021054">
    <property type="entry name" value="Cell_wall_mannoprotein_1"/>
</dbReference>
<evidence type="ECO:0008006" key="4">
    <source>
        <dbReference type="Google" id="ProtNLM"/>
    </source>
</evidence>
<dbReference type="EMBL" id="CAJHJG010003537">
    <property type="protein sequence ID" value="CAD6932811.1"/>
    <property type="molecule type" value="Genomic_DNA"/>
</dbReference>